<dbReference type="Gene3D" id="6.10.140.2220">
    <property type="match status" value="1"/>
</dbReference>
<comment type="caution">
    <text evidence="10">The sequence shown here is derived from an EMBL/GenBank/DDBJ whole genome shotgun (WGS) entry which is preliminary data.</text>
</comment>
<protein>
    <recommendedName>
        <fullName evidence="9">SET domain-containing protein</fullName>
    </recommendedName>
</protein>
<dbReference type="GO" id="GO:0008170">
    <property type="term" value="F:N-methyltransferase activity"/>
    <property type="evidence" value="ECO:0007669"/>
    <property type="project" value="UniProtKB-ARBA"/>
</dbReference>
<evidence type="ECO:0000256" key="7">
    <source>
        <dbReference type="ARBA" id="ARBA00023242"/>
    </source>
</evidence>
<name>A0AA88I4I1_ARTSF</name>
<keyword evidence="7" id="KW-0539">Nucleus</keyword>
<dbReference type="InterPro" id="IPR001214">
    <property type="entry name" value="SET_dom"/>
</dbReference>
<keyword evidence="5" id="KW-0808">Transferase</keyword>
<evidence type="ECO:0000256" key="2">
    <source>
        <dbReference type="ARBA" id="ARBA00004496"/>
    </source>
</evidence>
<evidence type="ECO:0000256" key="1">
    <source>
        <dbReference type="ARBA" id="ARBA00004123"/>
    </source>
</evidence>
<dbReference type="EMBL" id="JAVRJZ010000012">
    <property type="protein sequence ID" value="KAK2715232.1"/>
    <property type="molecule type" value="Genomic_DNA"/>
</dbReference>
<dbReference type="CDD" id="cd10536">
    <property type="entry name" value="SET_SMYD4"/>
    <property type="match status" value="1"/>
</dbReference>
<dbReference type="GO" id="GO:0008276">
    <property type="term" value="F:protein methyltransferase activity"/>
    <property type="evidence" value="ECO:0007669"/>
    <property type="project" value="UniProtKB-ARBA"/>
</dbReference>
<evidence type="ECO:0000256" key="4">
    <source>
        <dbReference type="ARBA" id="ARBA00022603"/>
    </source>
</evidence>
<gene>
    <name evidence="10" type="ORF">QYM36_010021</name>
</gene>
<dbReference type="AlphaFoldDB" id="A0AA88I4I1"/>
<dbReference type="InterPro" id="IPR046341">
    <property type="entry name" value="SET_dom_sf"/>
</dbReference>
<dbReference type="SUPFAM" id="SSF48452">
    <property type="entry name" value="TPR-like"/>
    <property type="match status" value="1"/>
</dbReference>
<evidence type="ECO:0000313" key="10">
    <source>
        <dbReference type="EMBL" id="KAK2715232.1"/>
    </source>
</evidence>
<keyword evidence="4" id="KW-0489">Methyltransferase</keyword>
<comment type="catalytic activity">
    <reaction evidence="8">
        <text>L-lysyl-[protein] + S-adenosyl-L-methionine = N(6)-methyl-L-lysyl-[protein] + S-adenosyl-L-homocysteine + H(+)</text>
        <dbReference type="Rhea" id="RHEA:51736"/>
        <dbReference type="Rhea" id="RHEA-COMP:9752"/>
        <dbReference type="Rhea" id="RHEA-COMP:13053"/>
        <dbReference type="ChEBI" id="CHEBI:15378"/>
        <dbReference type="ChEBI" id="CHEBI:29969"/>
        <dbReference type="ChEBI" id="CHEBI:57856"/>
        <dbReference type="ChEBI" id="CHEBI:59789"/>
        <dbReference type="ChEBI" id="CHEBI:61929"/>
    </reaction>
</comment>
<keyword evidence="6" id="KW-0949">S-adenosyl-L-methionine</keyword>
<dbReference type="PANTHER" id="PTHR46165">
    <property type="entry name" value="SET AND MYND DOMAIN-CONTAINING PROTEIN 4"/>
    <property type="match status" value="1"/>
</dbReference>
<comment type="subcellular location">
    <subcellularLocation>
        <location evidence="2">Cytoplasm</location>
    </subcellularLocation>
    <subcellularLocation>
        <location evidence="1">Nucleus</location>
    </subcellularLocation>
</comment>
<dbReference type="GO" id="GO:0032259">
    <property type="term" value="P:methylation"/>
    <property type="evidence" value="ECO:0007669"/>
    <property type="project" value="UniProtKB-KW"/>
</dbReference>
<keyword evidence="11" id="KW-1185">Reference proteome</keyword>
<accession>A0AA88I4I1</accession>
<evidence type="ECO:0000256" key="5">
    <source>
        <dbReference type="ARBA" id="ARBA00022679"/>
    </source>
</evidence>
<dbReference type="Proteomes" id="UP001187531">
    <property type="component" value="Unassembled WGS sequence"/>
</dbReference>
<dbReference type="GO" id="GO:0008757">
    <property type="term" value="F:S-adenosylmethionine-dependent methyltransferase activity"/>
    <property type="evidence" value="ECO:0007669"/>
    <property type="project" value="UniProtKB-ARBA"/>
</dbReference>
<dbReference type="SUPFAM" id="SSF82199">
    <property type="entry name" value="SET domain"/>
    <property type="match status" value="1"/>
</dbReference>
<sequence length="696" mass="79588">MKSSWQELLVGPLVEKIRDKIQAVKNEFQCSHSPEHVYGDESIFGSQIMKEISNVETKEIIFGWLNDCEPEKSAVEWKNMGNQYFKEKRYRESLGCYTKSADTSVGEDRAVAISNRSASLFFLEQYEDCLLDVESVYDLVPTMTKAKLDLRKSKCEMLIHKEKLIKNKNIDELPELLAGENKLITSMSAALTVPYSQTKGRHVITTKFVHAGDTLFKEQPYTAVLLAKNGLSHCSFCFRKVSEQYVVCRICGDAVYCDYECRKSDKSHDNECGLAPFLQSLGIAHLVWKIITGIGIEKLADVHDNCLLETVTNENIVHCYEDKENPYLSVLYLNSHILDMNSGDLAQYAMSALMLNLFLKLKTNVYAGFDDDIFNIVSNFFLRHICQMICNAHAITELSEDSNNESNLVLESQDRIATAIYPSASLMNHACDPTIINSFSGRTLIVRAVKDVKTGGEIFHCYGPHFARTPTPERRESLKLQYFFDCGCPYCTDPKLTDLNQRFFSFACTYCKGSLSIKKSKKAFCKDCGKEQNYCEQLEAESQALQLHREGIDGYKENKIETATFCFTKAFKLREKALYKHHLNLAETADWLARLLAMVGKYVECLQTLEIVLEGLRLRYGELSIEIGYEMRKRSDVLISALQNKNLDHKIKRKFFKKLRDSLELTVKIFEIHYGSWSDPYKEAKSRLEIFSGFNF</sequence>
<evidence type="ECO:0000313" key="11">
    <source>
        <dbReference type="Proteomes" id="UP001187531"/>
    </source>
</evidence>
<dbReference type="Gene3D" id="1.25.40.10">
    <property type="entry name" value="Tetratricopeptide repeat domain"/>
    <property type="match status" value="1"/>
</dbReference>
<feature type="domain" description="SET" evidence="9">
    <location>
        <begin position="181"/>
        <end position="463"/>
    </location>
</feature>
<dbReference type="GO" id="GO:0042826">
    <property type="term" value="F:histone deacetylase binding"/>
    <property type="evidence" value="ECO:0007669"/>
    <property type="project" value="TreeGrafter"/>
</dbReference>
<dbReference type="GO" id="GO:0005737">
    <property type="term" value="C:cytoplasm"/>
    <property type="evidence" value="ECO:0007669"/>
    <property type="project" value="UniProtKB-SubCell"/>
</dbReference>
<dbReference type="Gene3D" id="2.170.270.10">
    <property type="entry name" value="SET domain"/>
    <property type="match status" value="1"/>
</dbReference>
<organism evidence="10 11">
    <name type="scientific">Artemia franciscana</name>
    <name type="common">Brine shrimp</name>
    <name type="synonym">Artemia sanfranciscana</name>
    <dbReference type="NCBI Taxonomy" id="6661"/>
    <lineage>
        <taxon>Eukaryota</taxon>
        <taxon>Metazoa</taxon>
        <taxon>Ecdysozoa</taxon>
        <taxon>Arthropoda</taxon>
        <taxon>Crustacea</taxon>
        <taxon>Branchiopoda</taxon>
        <taxon>Anostraca</taxon>
        <taxon>Artemiidae</taxon>
        <taxon>Artemia</taxon>
    </lineage>
</organism>
<evidence type="ECO:0000259" key="9">
    <source>
        <dbReference type="PROSITE" id="PS50280"/>
    </source>
</evidence>
<dbReference type="InterPro" id="IPR052097">
    <property type="entry name" value="SET-MYND_domain_protein"/>
</dbReference>
<keyword evidence="3" id="KW-0963">Cytoplasm</keyword>
<dbReference type="InterPro" id="IPR011990">
    <property type="entry name" value="TPR-like_helical_dom_sf"/>
</dbReference>
<dbReference type="PANTHER" id="PTHR46165:SF2">
    <property type="entry name" value="SET AND MYND DOMAIN-CONTAINING PROTEIN 4"/>
    <property type="match status" value="1"/>
</dbReference>
<evidence type="ECO:0000256" key="8">
    <source>
        <dbReference type="ARBA" id="ARBA00048985"/>
    </source>
</evidence>
<evidence type="ECO:0000256" key="3">
    <source>
        <dbReference type="ARBA" id="ARBA00022490"/>
    </source>
</evidence>
<proteinExistence type="predicted"/>
<dbReference type="GO" id="GO:0005634">
    <property type="term" value="C:nucleus"/>
    <property type="evidence" value="ECO:0007669"/>
    <property type="project" value="UniProtKB-SubCell"/>
</dbReference>
<evidence type="ECO:0000256" key="6">
    <source>
        <dbReference type="ARBA" id="ARBA00022691"/>
    </source>
</evidence>
<dbReference type="Gene3D" id="1.10.220.160">
    <property type="match status" value="1"/>
</dbReference>
<dbReference type="Pfam" id="PF00856">
    <property type="entry name" value="SET"/>
    <property type="match status" value="1"/>
</dbReference>
<dbReference type="SUPFAM" id="SSF144232">
    <property type="entry name" value="HIT/MYND zinc finger-like"/>
    <property type="match status" value="1"/>
</dbReference>
<dbReference type="InterPro" id="IPR044421">
    <property type="entry name" value="SMYD4_SET"/>
</dbReference>
<dbReference type="PROSITE" id="PS50280">
    <property type="entry name" value="SET"/>
    <property type="match status" value="1"/>
</dbReference>
<reference evidence="10" key="1">
    <citation type="submission" date="2023-07" db="EMBL/GenBank/DDBJ databases">
        <title>Chromosome-level genome assembly of Artemia franciscana.</title>
        <authorList>
            <person name="Jo E."/>
        </authorList>
    </citation>
    <scope>NUCLEOTIDE SEQUENCE</scope>
    <source>
        <tissue evidence="10">Whole body</tissue>
    </source>
</reference>